<feature type="transmembrane region" description="Helical" evidence="1">
    <location>
        <begin position="108"/>
        <end position="126"/>
    </location>
</feature>
<dbReference type="PANTHER" id="PTHR34115:SF5">
    <property type="entry name" value="PROTEIN, PUTATIVE-RELATED"/>
    <property type="match status" value="1"/>
</dbReference>
<reference evidence="2" key="2">
    <citation type="submission" date="2023-05" db="EMBL/GenBank/DDBJ databases">
        <authorList>
            <person name="Schelkunov M.I."/>
        </authorList>
    </citation>
    <scope>NUCLEOTIDE SEQUENCE</scope>
    <source>
        <strain evidence="2">Hsosn_3</strain>
        <tissue evidence="2">Leaf</tissue>
    </source>
</reference>
<keyword evidence="1" id="KW-0812">Transmembrane</keyword>
<dbReference type="Proteomes" id="UP001237642">
    <property type="component" value="Unassembled WGS sequence"/>
</dbReference>
<evidence type="ECO:0000313" key="2">
    <source>
        <dbReference type="EMBL" id="KAK1353413.1"/>
    </source>
</evidence>
<dbReference type="PANTHER" id="PTHR34115">
    <property type="entry name" value="PROTEIN, PUTATIVE-RELATED"/>
    <property type="match status" value="1"/>
</dbReference>
<comment type="caution">
    <text evidence="2">The sequence shown here is derived from an EMBL/GenBank/DDBJ whole genome shotgun (WGS) entry which is preliminary data.</text>
</comment>
<protein>
    <submittedName>
        <fullName evidence="2">Uncharacterized protein</fullName>
    </submittedName>
</protein>
<name>A0AAD8GST4_9APIA</name>
<keyword evidence="1" id="KW-1133">Transmembrane helix</keyword>
<organism evidence="2 3">
    <name type="scientific">Heracleum sosnowskyi</name>
    <dbReference type="NCBI Taxonomy" id="360622"/>
    <lineage>
        <taxon>Eukaryota</taxon>
        <taxon>Viridiplantae</taxon>
        <taxon>Streptophyta</taxon>
        <taxon>Embryophyta</taxon>
        <taxon>Tracheophyta</taxon>
        <taxon>Spermatophyta</taxon>
        <taxon>Magnoliopsida</taxon>
        <taxon>eudicotyledons</taxon>
        <taxon>Gunneridae</taxon>
        <taxon>Pentapetalae</taxon>
        <taxon>asterids</taxon>
        <taxon>campanulids</taxon>
        <taxon>Apiales</taxon>
        <taxon>Apiaceae</taxon>
        <taxon>Apioideae</taxon>
        <taxon>apioid superclade</taxon>
        <taxon>Tordylieae</taxon>
        <taxon>Tordyliinae</taxon>
        <taxon>Heracleum</taxon>
    </lineage>
</organism>
<evidence type="ECO:0000313" key="3">
    <source>
        <dbReference type="Proteomes" id="UP001237642"/>
    </source>
</evidence>
<accession>A0AAD8GST4</accession>
<gene>
    <name evidence="2" type="ORF">POM88_052548</name>
</gene>
<dbReference type="AlphaFoldDB" id="A0AAD8GST4"/>
<sequence>MSSPSHRFTINNCSTQYNFAVINITSLPARQNGSHAIVGIFGITVSVLLTALQLKYQARTDSPFQDHPKAMAIAIASLLIFCLGCDVEQYLSTASTTSATRIHHVLRLFGFISLASLASVIFSTSTSSTSSFIVYLIFPWFFFARFVLQYWIRYKNLHRSQGAYNFYNLRPHFAFRHYFNNIDTLPVYRIASANLV</sequence>
<reference evidence="2" key="1">
    <citation type="submission" date="2023-02" db="EMBL/GenBank/DDBJ databases">
        <title>Genome of toxic invasive species Heracleum sosnowskyi carries increased number of genes despite the absence of recent whole-genome duplications.</title>
        <authorList>
            <person name="Schelkunov M."/>
            <person name="Shtratnikova V."/>
            <person name="Makarenko M."/>
            <person name="Klepikova A."/>
            <person name="Omelchenko D."/>
            <person name="Novikova G."/>
            <person name="Obukhova E."/>
            <person name="Bogdanov V."/>
            <person name="Penin A."/>
            <person name="Logacheva M."/>
        </authorList>
    </citation>
    <scope>NUCLEOTIDE SEQUENCE</scope>
    <source>
        <strain evidence="2">Hsosn_3</strain>
        <tissue evidence="2">Leaf</tissue>
    </source>
</reference>
<evidence type="ECO:0000256" key="1">
    <source>
        <dbReference type="SAM" id="Phobius"/>
    </source>
</evidence>
<feature type="transmembrane region" description="Helical" evidence="1">
    <location>
        <begin position="70"/>
        <end position="87"/>
    </location>
</feature>
<keyword evidence="3" id="KW-1185">Reference proteome</keyword>
<keyword evidence="1" id="KW-0472">Membrane</keyword>
<proteinExistence type="predicted"/>
<feature type="transmembrane region" description="Helical" evidence="1">
    <location>
        <begin position="36"/>
        <end position="58"/>
    </location>
</feature>
<dbReference type="InterPro" id="IPR053258">
    <property type="entry name" value="Ca-permeable_cation_channel"/>
</dbReference>
<dbReference type="EMBL" id="JAUIZM010000013">
    <property type="protein sequence ID" value="KAK1353413.1"/>
    <property type="molecule type" value="Genomic_DNA"/>
</dbReference>
<feature type="transmembrane region" description="Helical" evidence="1">
    <location>
        <begin position="132"/>
        <end position="152"/>
    </location>
</feature>